<dbReference type="EMBL" id="LVWI01000047">
    <property type="protein sequence ID" value="OKP85225.1"/>
    <property type="molecule type" value="Genomic_DNA"/>
</dbReference>
<feature type="transmembrane region" description="Helical" evidence="1">
    <location>
        <begin position="139"/>
        <end position="164"/>
    </location>
</feature>
<evidence type="ECO:0000256" key="1">
    <source>
        <dbReference type="SAM" id="Phobius"/>
    </source>
</evidence>
<organism evidence="2 3">
    <name type="scientific">Paenibacillus helianthi</name>
    <dbReference type="NCBI Taxonomy" id="1349432"/>
    <lineage>
        <taxon>Bacteria</taxon>
        <taxon>Bacillati</taxon>
        <taxon>Bacillota</taxon>
        <taxon>Bacilli</taxon>
        <taxon>Bacillales</taxon>
        <taxon>Paenibacillaceae</taxon>
        <taxon>Paenibacillus</taxon>
    </lineage>
</organism>
<keyword evidence="1" id="KW-0812">Transmembrane</keyword>
<feature type="transmembrane region" description="Helical" evidence="1">
    <location>
        <begin position="295"/>
        <end position="313"/>
    </location>
</feature>
<reference evidence="2 3" key="1">
    <citation type="submission" date="2016-03" db="EMBL/GenBank/DDBJ databases">
        <authorList>
            <person name="Sant'Anna F.H."/>
            <person name="Ambrosini A."/>
            <person name="Souza R."/>
            <person name="Bach E."/>
            <person name="Fernandes G."/>
            <person name="Balsanelli E."/>
            <person name="Baura V.A."/>
            <person name="Souza E.M."/>
            <person name="Passaglia L."/>
        </authorList>
    </citation>
    <scope>NUCLEOTIDE SEQUENCE [LARGE SCALE GENOMIC DNA]</scope>
    <source>
        <strain evidence="2 3">P26E</strain>
    </source>
</reference>
<feature type="transmembrane region" description="Helical" evidence="1">
    <location>
        <begin position="442"/>
        <end position="465"/>
    </location>
</feature>
<proteinExistence type="predicted"/>
<sequence length="518" mass="58257">MSAFRTLINLEYSRYGPARFSKKQRSLTVMVLFSLLLLLGMYLPGFNTSQRSPFITVALLLWTVSVGISFLHMASFPGQRNRDWVLTFPHSRLTLLYAKGASLLRHSLNLTLLLYIEAIVLYCLSTFTGRYTPLPAGELIYTLTAYVMFILVLLPIAVVFGLLASLIMRPGRVARVLLLPYSILWMLPFILIGLLNSQALGIYDMQYTAPSYIILYTAALLVVGWPACYFLMPRIAVNGLRQMGERSIPAAASSKAESVRKPEKDRHLSARSQSPFVTLYKLDSSRLQQMEKHQAVRILKLAAPVIAIAMFYFTSGNLNAMQSAIRLPFIFPVLFGSFWMLLRNSFERKQLPWWLGFPQSRLRLLLSGIAAVWVTVMRVNVVLGVSAVVGLLAGLAAGKSSFHEMTQYVFWLFFSFLVYTLALTLALGLLQISYYLMRSRALSLLFLPVAFAVPLQSNLINTYMFPASYSSGWHPDWALLGWTALLGLPFAVCCILAGSKYYHLVLMQKNEAVRTKQA</sequence>
<gene>
    <name evidence="2" type="ORF">A3844_17335</name>
</gene>
<evidence type="ECO:0008006" key="4">
    <source>
        <dbReference type="Google" id="ProtNLM"/>
    </source>
</evidence>
<accession>A0ABX3EP10</accession>
<keyword evidence="1" id="KW-0472">Membrane</keyword>
<evidence type="ECO:0000313" key="2">
    <source>
        <dbReference type="EMBL" id="OKP85225.1"/>
    </source>
</evidence>
<dbReference type="Proteomes" id="UP000186058">
    <property type="component" value="Unassembled WGS sequence"/>
</dbReference>
<feature type="transmembrane region" description="Helical" evidence="1">
    <location>
        <begin position="108"/>
        <end position="127"/>
    </location>
</feature>
<feature type="transmembrane region" description="Helical" evidence="1">
    <location>
        <begin position="477"/>
        <end position="499"/>
    </location>
</feature>
<evidence type="ECO:0000313" key="3">
    <source>
        <dbReference type="Proteomes" id="UP000186058"/>
    </source>
</evidence>
<keyword evidence="3" id="KW-1185">Reference proteome</keyword>
<feature type="transmembrane region" description="Helical" evidence="1">
    <location>
        <begin position="52"/>
        <end position="74"/>
    </location>
</feature>
<name>A0ABX3EP10_9BACL</name>
<keyword evidence="1" id="KW-1133">Transmembrane helix</keyword>
<feature type="transmembrane region" description="Helical" evidence="1">
    <location>
        <begin position="363"/>
        <end position="396"/>
    </location>
</feature>
<feature type="transmembrane region" description="Helical" evidence="1">
    <location>
        <begin position="176"/>
        <end position="197"/>
    </location>
</feature>
<feature type="transmembrane region" description="Helical" evidence="1">
    <location>
        <begin position="27"/>
        <end position="46"/>
    </location>
</feature>
<comment type="caution">
    <text evidence="2">The sequence shown here is derived from an EMBL/GenBank/DDBJ whole genome shotgun (WGS) entry which is preliminary data.</text>
</comment>
<dbReference type="RefSeq" id="WP_074108083.1">
    <property type="nucleotide sequence ID" value="NZ_LVWI01000047.1"/>
</dbReference>
<feature type="transmembrane region" description="Helical" evidence="1">
    <location>
        <begin position="209"/>
        <end position="232"/>
    </location>
</feature>
<feature type="transmembrane region" description="Helical" evidence="1">
    <location>
        <begin position="408"/>
        <end position="430"/>
    </location>
</feature>
<feature type="transmembrane region" description="Helical" evidence="1">
    <location>
        <begin position="325"/>
        <end position="342"/>
    </location>
</feature>
<protein>
    <recommendedName>
        <fullName evidence="4">ABC transporter permease</fullName>
    </recommendedName>
</protein>